<feature type="transmembrane region" description="Helical" evidence="2">
    <location>
        <begin position="120"/>
        <end position="137"/>
    </location>
</feature>
<sequence>MSEIDLPIGPGTWHAEDMKKWIVRFVVLLAFNILVLLVIGWLTPARVGWSALWAGIVLTLLTMWVRPALTSWFRARAAKSAGGRTKAGEFLVEVGIVLLIAFIVWIGTVLLTGVRIGLNPFGYILPPIILAAGWWVYELIASRAESHAGALVDRATGTQVGGADAASAVPPSPESQAARRELKDGLTDEQRRMLDEL</sequence>
<evidence type="ECO:0000313" key="3">
    <source>
        <dbReference type="EMBL" id="NYE21164.1"/>
    </source>
</evidence>
<dbReference type="RefSeq" id="WP_343048802.1">
    <property type="nucleotide sequence ID" value="NZ_JACCBV010000001.1"/>
</dbReference>
<dbReference type="AlphaFoldDB" id="A0A7Y9GR91"/>
<evidence type="ECO:0000313" key="4">
    <source>
        <dbReference type="Proteomes" id="UP000576969"/>
    </source>
</evidence>
<protein>
    <submittedName>
        <fullName evidence="3">Cation transport ATPase</fullName>
    </submittedName>
</protein>
<keyword evidence="2" id="KW-0472">Membrane</keyword>
<name>A0A7Y9GR91_9MICO</name>
<evidence type="ECO:0000256" key="2">
    <source>
        <dbReference type="SAM" id="Phobius"/>
    </source>
</evidence>
<feature type="transmembrane region" description="Helical" evidence="2">
    <location>
        <begin position="48"/>
        <end position="69"/>
    </location>
</feature>
<feature type="transmembrane region" description="Helical" evidence="2">
    <location>
        <begin position="21"/>
        <end position="42"/>
    </location>
</feature>
<feature type="compositionally biased region" description="Basic and acidic residues" evidence="1">
    <location>
        <begin position="177"/>
        <end position="197"/>
    </location>
</feature>
<feature type="region of interest" description="Disordered" evidence="1">
    <location>
        <begin position="162"/>
        <end position="197"/>
    </location>
</feature>
<keyword evidence="2" id="KW-1133">Transmembrane helix</keyword>
<organism evidence="3 4">
    <name type="scientific">Microbacterium immunditiarum</name>
    <dbReference type="NCBI Taxonomy" id="337480"/>
    <lineage>
        <taxon>Bacteria</taxon>
        <taxon>Bacillati</taxon>
        <taxon>Actinomycetota</taxon>
        <taxon>Actinomycetes</taxon>
        <taxon>Micrococcales</taxon>
        <taxon>Microbacteriaceae</taxon>
        <taxon>Microbacterium</taxon>
    </lineage>
</organism>
<feature type="transmembrane region" description="Helical" evidence="2">
    <location>
        <begin position="90"/>
        <end position="114"/>
    </location>
</feature>
<proteinExistence type="predicted"/>
<gene>
    <name evidence="3" type="ORF">BJ991_003192</name>
</gene>
<dbReference type="Proteomes" id="UP000576969">
    <property type="component" value="Unassembled WGS sequence"/>
</dbReference>
<reference evidence="3 4" key="1">
    <citation type="submission" date="2020-07" db="EMBL/GenBank/DDBJ databases">
        <title>Sequencing the genomes of 1000 actinobacteria strains.</title>
        <authorList>
            <person name="Klenk H.-P."/>
        </authorList>
    </citation>
    <scope>NUCLEOTIDE SEQUENCE [LARGE SCALE GENOMIC DNA]</scope>
    <source>
        <strain evidence="3 4">DSM 24662</strain>
    </source>
</reference>
<comment type="caution">
    <text evidence="3">The sequence shown here is derived from an EMBL/GenBank/DDBJ whole genome shotgun (WGS) entry which is preliminary data.</text>
</comment>
<evidence type="ECO:0000256" key="1">
    <source>
        <dbReference type="SAM" id="MobiDB-lite"/>
    </source>
</evidence>
<accession>A0A7Y9GR91</accession>
<dbReference type="EMBL" id="JACCBV010000001">
    <property type="protein sequence ID" value="NYE21164.1"/>
    <property type="molecule type" value="Genomic_DNA"/>
</dbReference>
<keyword evidence="2" id="KW-0812">Transmembrane</keyword>
<keyword evidence="4" id="KW-1185">Reference proteome</keyword>